<evidence type="ECO:0000256" key="3">
    <source>
        <dbReference type="ARBA" id="ARBA00022777"/>
    </source>
</evidence>
<feature type="transmembrane region" description="Helical" evidence="5">
    <location>
        <begin position="12"/>
        <end position="34"/>
    </location>
</feature>
<dbReference type="Pfam" id="PF02518">
    <property type="entry name" value="HATPase_c"/>
    <property type="match status" value="1"/>
</dbReference>
<dbReference type="SMART" id="SM00387">
    <property type="entry name" value="HATPase_c"/>
    <property type="match status" value="1"/>
</dbReference>
<gene>
    <name evidence="7" type="ORF">bsdE14_29230</name>
</gene>
<organism evidence="7 8">
    <name type="scientific">Clostridium omnivorum</name>
    <dbReference type="NCBI Taxonomy" id="1604902"/>
    <lineage>
        <taxon>Bacteria</taxon>
        <taxon>Bacillati</taxon>
        <taxon>Bacillota</taxon>
        <taxon>Clostridia</taxon>
        <taxon>Eubacteriales</taxon>
        <taxon>Clostridiaceae</taxon>
        <taxon>Clostridium</taxon>
    </lineage>
</organism>
<keyword evidence="4" id="KW-0902">Two-component regulatory system</keyword>
<dbReference type="InterPro" id="IPR004358">
    <property type="entry name" value="Sig_transdc_His_kin-like_C"/>
</dbReference>
<dbReference type="RefSeq" id="WP_264850834.1">
    <property type="nucleotide sequence ID" value="NZ_BRXR01000001.1"/>
</dbReference>
<dbReference type="SUPFAM" id="SSF55874">
    <property type="entry name" value="ATPase domain of HSP90 chaperone/DNA topoisomerase II/histidine kinase"/>
    <property type="match status" value="1"/>
</dbReference>
<name>A0ABQ5N8E8_9CLOT</name>
<feature type="transmembrane region" description="Helical" evidence="5">
    <location>
        <begin position="46"/>
        <end position="63"/>
    </location>
</feature>
<dbReference type="Pfam" id="PF14689">
    <property type="entry name" value="SPOB_a"/>
    <property type="match status" value="1"/>
</dbReference>
<keyword evidence="5" id="KW-1133">Transmembrane helix</keyword>
<dbReference type="InterPro" id="IPR036890">
    <property type="entry name" value="HATPase_C_sf"/>
</dbReference>
<evidence type="ECO:0000256" key="4">
    <source>
        <dbReference type="ARBA" id="ARBA00023012"/>
    </source>
</evidence>
<dbReference type="GO" id="GO:0016301">
    <property type="term" value="F:kinase activity"/>
    <property type="evidence" value="ECO:0007669"/>
    <property type="project" value="UniProtKB-KW"/>
</dbReference>
<dbReference type="InterPro" id="IPR003594">
    <property type="entry name" value="HATPase_dom"/>
</dbReference>
<dbReference type="PANTHER" id="PTHR40448">
    <property type="entry name" value="TWO-COMPONENT SENSOR HISTIDINE KINASE"/>
    <property type="match status" value="1"/>
</dbReference>
<evidence type="ECO:0000256" key="2">
    <source>
        <dbReference type="ARBA" id="ARBA00012438"/>
    </source>
</evidence>
<keyword evidence="8" id="KW-1185">Reference proteome</keyword>
<evidence type="ECO:0000259" key="6">
    <source>
        <dbReference type="PROSITE" id="PS50109"/>
    </source>
</evidence>
<protein>
    <recommendedName>
        <fullName evidence="2">histidine kinase</fullName>
        <ecNumber evidence="2">2.7.13.3</ecNumber>
    </recommendedName>
</protein>
<dbReference type="CDD" id="cd00075">
    <property type="entry name" value="HATPase"/>
    <property type="match status" value="1"/>
</dbReference>
<keyword evidence="5" id="KW-0472">Membrane</keyword>
<feature type="domain" description="Histidine kinase" evidence="6">
    <location>
        <begin position="179"/>
        <end position="282"/>
    </location>
</feature>
<dbReference type="EC" id="2.7.13.3" evidence="2"/>
<keyword evidence="3 7" id="KW-0808">Transferase</keyword>
<evidence type="ECO:0000313" key="7">
    <source>
        <dbReference type="EMBL" id="GLC31513.1"/>
    </source>
</evidence>
<dbReference type="PANTHER" id="PTHR40448:SF1">
    <property type="entry name" value="TWO-COMPONENT SENSOR HISTIDINE KINASE"/>
    <property type="match status" value="1"/>
</dbReference>
<dbReference type="Gene3D" id="1.10.287.130">
    <property type="match status" value="1"/>
</dbReference>
<comment type="catalytic activity">
    <reaction evidence="1">
        <text>ATP + protein L-histidine = ADP + protein N-phospho-L-histidine.</text>
        <dbReference type="EC" id="2.7.13.3"/>
    </reaction>
</comment>
<sequence length="282" mass="32144">MKNKLNVNKTIVTVIILNAFQIAVIIGAVIYKYFMKKSVKIDSFDSLLIITVILILINSFLTIKDIHLLGEQSSQYDFIKDTLEKVEDLNRVLRAQRHDFMNHLQVVHGLMEMDEYDDAKDYIEKVFNDIQKVNKILKTSNPAVNALLEAKVIYSEKRGIKTHVNVNSQLKNIKMPGWELCRVLGNLIDNAIYAIQQNGEQGCITIDIFEDLKQYGFKIKDNGPQIQQDIIDKIFEVGFTTKGEKGEGMGLAITKEILNKYGGDIIVTSDKDKTEFEGWIPK</sequence>
<proteinExistence type="predicted"/>
<evidence type="ECO:0000313" key="8">
    <source>
        <dbReference type="Proteomes" id="UP001208567"/>
    </source>
</evidence>
<dbReference type="InterPro" id="IPR039506">
    <property type="entry name" value="SPOB_a"/>
</dbReference>
<dbReference type="Proteomes" id="UP001208567">
    <property type="component" value="Unassembled WGS sequence"/>
</dbReference>
<evidence type="ECO:0000256" key="5">
    <source>
        <dbReference type="SAM" id="Phobius"/>
    </source>
</evidence>
<accession>A0ABQ5N8E8</accession>
<evidence type="ECO:0000256" key="1">
    <source>
        <dbReference type="ARBA" id="ARBA00000085"/>
    </source>
</evidence>
<keyword evidence="3 7" id="KW-0418">Kinase</keyword>
<reference evidence="7 8" key="1">
    <citation type="journal article" date="2024" name="Int. J. Syst. Evol. Microbiol.">
        <title>Clostridium omnivorum sp. nov., isolated from anoxic soil under the treatment of reductive soil disinfestation.</title>
        <authorList>
            <person name="Ueki A."/>
            <person name="Tonouchi A."/>
            <person name="Kaku N."/>
            <person name="Honma S."/>
            <person name="Ueki K."/>
        </authorList>
    </citation>
    <scope>NUCLEOTIDE SEQUENCE [LARGE SCALE GENOMIC DNA]</scope>
    <source>
        <strain evidence="7 8">E14</strain>
    </source>
</reference>
<dbReference type="PROSITE" id="PS50109">
    <property type="entry name" value="HIS_KIN"/>
    <property type="match status" value="1"/>
</dbReference>
<keyword evidence="5" id="KW-0812">Transmembrane</keyword>
<dbReference type="Gene3D" id="3.30.565.10">
    <property type="entry name" value="Histidine kinase-like ATPase, C-terminal domain"/>
    <property type="match status" value="1"/>
</dbReference>
<dbReference type="InterPro" id="IPR005467">
    <property type="entry name" value="His_kinase_dom"/>
</dbReference>
<dbReference type="EMBL" id="BRXR01000001">
    <property type="protein sequence ID" value="GLC31513.1"/>
    <property type="molecule type" value="Genomic_DNA"/>
</dbReference>
<dbReference type="PRINTS" id="PR00344">
    <property type="entry name" value="BCTRLSENSOR"/>
</dbReference>
<comment type="caution">
    <text evidence="7">The sequence shown here is derived from an EMBL/GenBank/DDBJ whole genome shotgun (WGS) entry which is preliminary data.</text>
</comment>